<dbReference type="Pfam" id="PF13354">
    <property type="entry name" value="Beta-lactamase2"/>
    <property type="match status" value="1"/>
</dbReference>
<evidence type="ECO:0000313" key="9">
    <source>
        <dbReference type="Proteomes" id="UP000254925"/>
    </source>
</evidence>
<dbReference type="PANTHER" id="PTHR35333">
    <property type="entry name" value="BETA-LACTAMASE"/>
    <property type="match status" value="1"/>
</dbReference>
<dbReference type="InterPro" id="IPR000871">
    <property type="entry name" value="Beta-lactam_class-A"/>
</dbReference>
<dbReference type="InterPro" id="IPR012338">
    <property type="entry name" value="Beta-lactam/transpept-like"/>
</dbReference>
<comment type="catalytic activity">
    <reaction evidence="1 6">
        <text>a beta-lactam + H2O = a substituted beta-amino acid</text>
        <dbReference type="Rhea" id="RHEA:20401"/>
        <dbReference type="ChEBI" id="CHEBI:15377"/>
        <dbReference type="ChEBI" id="CHEBI:35627"/>
        <dbReference type="ChEBI" id="CHEBI:140347"/>
        <dbReference type="EC" id="3.5.2.6"/>
    </reaction>
</comment>
<dbReference type="SUPFAM" id="SSF56601">
    <property type="entry name" value="beta-lactamase/transpeptidase-like"/>
    <property type="match status" value="1"/>
</dbReference>
<evidence type="ECO:0000256" key="3">
    <source>
        <dbReference type="ARBA" id="ARBA00012865"/>
    </source>
</evidence>
<keyword evidence="5 6" id="KW-0046">Antibiotic resistance</keyword>
<reference evidence="8 9" key="1">
    <citation type="submission" date="2018-07" db="EMBL/GenBank/DDBJ databases">
        <title>Genomic Encyclopedia of Type Strains, Phase IV (KMG-IV): sequencing the most valuable type-strain genomes for metagenomic binning, comparative biology and taxonomic classification.</title>
        <authorList>
            <person name="Goeker M."/>
        </authorList>
    </citation>
    <scope>NUCLEOTIDE SEQUENCE [LARGE SCALE GENOMIC DNA]</scope>
    <source>
        <strain evidence="8 9">DSM 14364</strain>
    </source>
</reference>
<dbReference type="GO" id="GO:0030655">
    <property type="term" value="P:beta-lactam antibiotic catabolic process"/>
    <property type="evidence" value="ECO:0007669"/>
    <property type="project" value="InterPro"/>
</dbReference>
<dbReference type="Gene3D" id="3.40.710.10">
    <property type="entry name" value="DD-peptidase/beta-lactamase superfamily"/>
    <property type="match status" value="1"/>
</dbReference>
<sequence>MSLHSAFRPGYSRVAFATTGLFAMPSGTKISITRRTALAGSFLAIPALAGRAAAQDPKARLADLERRHGGRLGVAILDTQTGRRIEHRAGERFAMCSTFKAVAAALVLARVDRGEERLDRHMTFTKADLVRWSPVTEKHVGTGMTMAQICEAAITSSDNTAGNLMLESFGGPAALTAYARTLGDSMTRLDRIETALNEATPGDPRDTTTPAAMLGTMEKLLLGEALSGPSREQLTAWLVANKTGDRRIRAALPRDWRVGDKTGTGDNGAANDIAILWPPGRGSILIAAYYAEAKATDEQRNAVLADVGRVAATL</sequence>
<evidence type="ECO:0000256" key="2">
    <source>
        <dbReference type="ARBA" id="ARBA00009009"/>
    </source>
</evidence>
<dbReference type="PROSITE" id="PS00146">
    <property type="entry name" value="BETA_LACTAMASE_A"/>
    <property type="match status" value="1"/>
</dbReference>
<protein>
    <recommendedName>
        <fullName evidence="3 6">Beta-lactamase</fullName>
        <ecNumber evidence="3 6">3.5.2.6</ecNumber>
    </recommendedName>
</protein>
<evidence type="ECO:0000259" key="7">
    <source>
        <dbReference type="Pfam" id="PF13354"/>
    </source>
</evidence>
<feature type="domain" description="Beta-lactamase class A catalytic" evidence="7">
    <location>
        <begin position="73"/>
        <end position="289"/>
    </location>
</feature>
<dbReference type="EMBL" id="QQBB01000001">
    <property type="protein sequence ID" value="RDI62229.1"/>
    <property type="molecule type" value="Genomic_DNA"/>
</dbReference>
<name>A0A370HUN4_9HYPH</name>
<proteinExistence type="inferred from homology"/>
<dbReference type="InterPro" id="IPR023650">
    <property type="entry name" value="Beta-lactam_class-A_AS"/>
</dbReference>
<evidence type="ECO:0000256" key="4">
    <source>
        <dbReference type="ARBA" id="ARBA00022801"/>
    </source>
</evidence>
<dbReference type="InterPro" id="IPR045155">
    <property type="entry name" value="Beta-lactam_cat"/>
</dbReference>
<dbReference type="AlphaFoldDB" id="A0A370HUN4"/>
<dbReference type="PANTHER" id="PTHR35333:SF3">
    <property type="entry name" value="BETA-LACTAMASE-TYPE TRANSPEPTIDASE FOLD CONTAINING PROTEIN"/>
    <property type="match status" value="1"/>
</dbReference>
<keyword evidence="4 6" id="KW-0378">Hydrolase</keyword>
<dbReference type="PRINTS" id="PR00118">
    <property type="entry name" value="BLACTAMASEA"/>
</dbReference>
<evidence type="ECO:0000256" key="1">
    <source>
        <dbReference type="ARBA" id="ARBA00001526"/>
    </source>
</evidence>
<accession>A0A370HUN4</accession>
<comment type="similarity">
    <text evidence="2 6">Belongs to the class-A beta-lactamase family.</text>
</comment>
<evidence type="ECO:0000256" key="5">
    <source>
        <dbReference type="ARBA" id="ARBA00023251"/>
    </source>
</evidence>
<evidence type="ECO:0000313" key="8">
    <source>
        <dbReference type="EMBL" id="RDI62229.1"/>
    </source>
</evidence>
<organism evidence="8 9">
    <name type="scientific">Microvirga subterranea</name>
    <dbReference type="NCBI Taxonomy" id="186651"/>
    <lineage>
        <taxon>Bacteria</taxon>
        <taxon>Pseudomonadati</taxon>
        <taxon>Pseudomonadota</taxon>
        <taxon>Alphaproteobacteria</taxon>
        <taxon>Hyphomicrobiales</taxon>
        <taxon>Methylobacteriaceae</taxon>
        <taxon>Microvirga</taxon>
    </lineage>
</organism>
<dbReference type="EC" id="3.5.2.6" evidence="3 6"/>
<dbReference type="GO" id="GO:0008800">
    <property type="term" value="F:beta-lactamase activity"/>
    <property type="evidence" value="ECO:0007669"/>
    <property type="project" value="UniProtKB-UniRule"/>
</dbReference>
<dbReference type="GO" id="GO:0046677">
    <property type="term" value="P:response to antibiotic"/>
    <property type="evidence" value="ECO:0007669"/>
    <property type="project" value="UniProtKB-UniRule"/>
</dbReference>
<gene>
    <name evidence="8" type="ORF">DES45_101497</name>
</gene>
<comment type="caution">
    <text evidence="8">The sequence shown here is derived from an EMBL/GenBank/DDBJ whole genome shotgun (WGS) entry which is preliminary data.</text>
</comment>
<keyword evidence="9" id="KW-1185">Reference proteome</keyword>
<evidence type="ECO:0000256" key="6">
    <source>
        <dbReference type="RuleBase" id="RU361140"/>
    </source>
</evidence>
<dbReference type="Proteomes" id="UP000254925">
    <property type="component" value="Unassembled WGS sequence"/>
</dbReference>
<dbReference type="NCBIfam" id="NF033103">
    <property type="entry name" value="bla_class_A"/>
    <property type="match status" value="1"/>
</dbReference>